<dbReference type="RefSeq" id="WP_022969983.1">
    <property type="nucleotide sequence ID" value="NZ_ATVD01000005.1"/>
</dbReference>
<accession>A0A091AWK0</accession>
<keyword evidence="1" id="KW-0812">Transmembrane</keyword>
<dbReference type="eggNOG" id="ENOG502ZBQP">
    <property type="taxonomic scope" value="Bacteria"/>
</dbReference>
<evidence type="ECO:0008006" key="4">
    <source>
        <dbReference type="Google" id="ProtNLM"/>
    </source>
</evidence>
<reference evidence="2 3" key="1">
    <citation type="submission" date="2013-09" db="EMBL/GenBank/DDBJ databases">
        <title>Genome sequencing of Arenimonas oryziterrae.</title>
        <authorList>
            <person name="Chen F."/>
            <person name="Wang G."/>
        </authorList>
    </citation>
    <scope>NUCLEOTIDE SEQUENCE [LARGE SCALE GENOMIC DNA]</scope>
    <source>
        <strain evidence="2 3">YC6267</strain>
    </source>
</reference>
<organism evidence="2 3">
    <name type="scientific">Arenimonas oryziterrae DSM 21050 = YC6267</name>
    <dbReference type="NCBI Taxonomy" id="1121015"/>
    <lineage>
        <taxon>Bacteria</taxon>
        <taxon>Pseudomonadati</taxon>
        <taxon>Pseudomonadota</taxon>
        <taxon>Gammaproteobacteria</taxon>
        <taxon>Lysobacterales</taxon>
        <taxon>Lysobacteraceae</taxon>
        <taxon>Arenimonas</taxon>
    </lineage>
</organism>
<dbReference type="AlphaFoldDB" id="A0A091AWK0"/>
<dbReference type="STRING" id="1121015.GCA_000420545_02373"/>
<feature type="transmembrane region" description="Helical" evidence="1">
    <location>
        <begin position="69"/>
        <end position="90"/>
    </location>
</feature>
<keyword evidence="1" id="KW-1133">Transmembrane helix</keyword>
<feature type="transmembrane region" description="Helical" evidence="1">
    <location>
        <begin position="6"/>
        <end position="27"/>
    </location>
</feature>
<dbReference type="Proteomes" id="UP000029385">
    <property type="component" value="Unassembled WGS sequence"/>
</dbReference>
<name>A0A091AWK0_9GAMM</name>
<evidence type="ECO:0000313" key="2">
    <source>
        <dbReference type="EMBL" id="KFN43024.1"/>
    </source>
</evidence>
<feature type="transmembrane region" description="Helical" evidence="1">
    <location>
        <begin position="39"/>
        <end position="57"/>
    </location>
</feature>
<gene>
    <name evidence="2" type="ORF">N789_10710</name>
</gene>
<dbReference type="OrthoDB" id="2082317at2"/>
<keyword evidence="3" id="KW-1185">Reference proteome</keyword>
<dbReference type="EMBL" id="AVCI01000006">
    <property type="protein sequence ID" value="KFN43024.1"/>
    <property type="molecule type" value="Genomic_DNA"/>
</dbReference>
<evidence type="ECO:0000313" key="3">
    <source>
        <dbReference type="Proteomes" id="UP000029385"/>
    </source>
</evidence>
<evidence type="ECO:0000256" key="1">
    <source>
        <dbReference type="SAM" id="Phobius"/>
    </source>
</evidence>
<feature type="transmembrane region" description="Helical" evidence="1">
    <location>
        <begin position="119"/>
        <end position="143"/>
    </location>
</feature>
<keyword evidence="1" id="KW-0472">Membrane</keyword>
<proteinExistence type="predicted"/>
<comment type="caution">
    <text evidence="2">The sequence shown here is derived from an EMBL/GenBank/DDBJ whole genome shotgun (WGS) entry which is preliminary data.</text>
</comment>
<sequence>MPSSYLYWLIIGCEVSFWLVLFSGLAARYLLQHRKLSHILLLALPAIDLSLLAFTAIDLGSGTPASFAHGLAAAYVGFTVAFGGIAVSWADQRFAHRFANGPVPSKAPTRGWPALRYELLLWFRCLVAVAITLVLLAGLIAFVNNEPATEALKEWFGIAIGCAILWFLFGPVWALVFSSWRRQPEG</sequence>
<protein>
    <recommendedName>
        <fullName evidence="4">Membrane protein YmcC</fullName>
    </recommendedName>
</protein>
<feature type="transmembrane region" description="Helical" evidence="1">
    <location>
        <begin position="155"/>
        <end position="177"/>
    </location>
</feature>